<dbReference type="PANTHER" id="PTHR43054">
    <property type="match status" value="1"/>
</dbReference>
<dbReference type="Pfam" id="PF01408">
    <property type="entry name" value="GFO_IDH_MocA"/>
    <property type="match status" value="1"/>
</dbReference>
<dbReference type="EMBL" id="CP018866">
    <property type="protein sequence ID" value="AST93074.1"/>
    <property type="molecule type" value="Genomic_DNA"/>
</dbReference>
<dbReference type="Gene3D" id="3.30.360.10">
    <property type="entry name" value="Dihydrodipicolinate Reductase, domain 2"/>
    <property type="match status" value="1"/>
</dbReference>
<dbReference type="InterPro" id="IPR036291">
    <property type="entry name" value="NAD(P)-bd_dom_sf"/>
</dbReference>
<dbReference type="AlphaFoldDB" id="A0A223KUP3"/>
<dbReference type="STRING" id="1314751.GCA_001591425_00725"/>
<organism evidence="3 4">
    <name type="scientific">Sutcliffiella cohnii</name>
    <dbReference type="NCBI Taxonomy" id="33932"/>
    <lineage>
        <taxon>Bacteria</taxon>
        <taxon>Bacillati</taxon>
        <taxon>Bacillota</taxon>
        <taxon>Bacilli</taxon>
        <taxon>Bacillales</taxon>
        <taxon>Bacillaceae</taxon>
        <taxon>Sutcliffiella</taxon>
    </lineage>
</organism>
<sequence>MIRFAVIGTNWITDSFIEAASLHKDFQLVAVYSRDKERANQFASKYNVDTTFTDLHELGKSTLVDAVYIASPNSFHAEQACLLMGYGKHILCEKPLASNVREVSMMVEMAKKQNVLLMEALKTTLLPNFKVIRDNLHKIGKIRRYVASYCQYSSRYDAFKEGNIHNAFDPTFSNGSIMDIGIYCIYPCIVLFGEPENILASGYKLSTGVDGEGTLLLTYKEMEGVAMHSKISNSYFPSEIQGEKGSIIIDKIHTPEHVQIRYRDGSIEDITVPQRQQSMYYEVEEFLHLLKTGRKESTINSYEHSLLTAKVIERARKQIGIVYKAVKQ</sequence>
<dbReference type="SUPFAM" id="SSF55347">
    <property type="entry name" value="Glyceraldehyde-3-phosphate dehydrogenase-like, C-terminal domain"/>
    <property type="match status" value="1"/>
</dbReference>
<dbReference type="Proteomes" id="UP000215224">
    <property type="component" value="Chromosome"/>
</dbReference>
<keyword evidence="4" id="KW-1185">Reference proteome</keyword>
<evidence type="ECO:0000259" key="2">
    <source>
        <dbReference type="Pfam" id="PF22725"/>
    </source>
</evidence>
<dbReference type="RefSeq" id="WP_066412264.1">
    <property type="nucleotide sequence ID" value="NZ_CP018866.1"/>
</dbReference>
<evidence type="ECO:0000313" key="3">
    <source>
        <dbReference type="EMBL" id="AST93074.1"/>
    </source>
</evidence>
<dbReference type="GO" id="GO:0000166">
    <property type="term" value="F:nucleotide binding"/>
    <property type="evidence" value="ECO:0007669"/>
    <property type="project" value="InterPro"/>
</dbReference>
<dbReference type="SUPFAM" id="SSF51735">
    <property type="entry name" value="NAD(P)-binding Rossmann-fold domains"/>
    <property type="match status" value="1"/>
</dbReference>
<proteinExistence type="predicted"/>
<dbReference type="InterPro" id="IPR055170">
    <property type="entry name" value="GFO_IDH_MocA-like_dom"/>
</dbReference>
<dbReference type="InterPro" id="IPR000683">
    <property type="entry name" value="Gfo/Idh/MocA-like_OxRdtase_N"/>
</dbReference>
<dbReference type="PANTHER" id="PTHR43054:SF1">
    <property type="entry name" value="SCYLLO-INOSITOL 2-DEHYDROGENASE (NADP(+)) IOLU"/>
    <property type="match status" value="1"/>
</dbReference>
<evidence type="ECO:0000313" key="4">
    <source>
        <dbReference type="Proteomes" id="UP000215224"/>
    </source>
</evidence>
<accession>A0A223KUP3</accession>
<feature type="domain" description="GFO/IDH/MocA-like oxidoreductase" evidence="2">
    <location>
        <begin position="138"/>
        <end position="247"/>
    </location>
</feature>
<feature type="domain" description="Gfo/Idh/MocA-like oxidoreductase N-terminal" evidence="1">
    <location>
        <begin position="2"/>
        <end position="119"/>
    </location>
</feature>
<reference evidence="3 4" key="1">
    <citation type="submission" date="2016-12" db="EMBL/GenBank/DDBJ databases">
        <title>The whole genome sequencing and assembly of Bacillus cohnii DSM 6307T strain.</title>
        <authorList>
            <person name="Lee Y.-J."/>
            <person name="Yi H."/>
            <person name="Bahn Y.-S."/>
            <person name="Kim J.F."/>
            <person name="Lee D.-W."/>
        </authorList>
    </citation>
    <scope>NUCLEOTIDE SEQUENCE [LARGE SCALE GENOMIC DNA]</scope>
    <source>
        <strain evidence="3 4">DSM 6307</strain>
    </source>
</reference>
<dbReference type="Pfam" id="PF22725">
    <property type="entry name" value="GFO_IDH_MocA_C3"/>
    <property type="match status" value="1"/>
</dbReference>
<evidence type="ECO:0000259" key="1">
    <source>
        <dbReference type="Pfam" id="PF01408"/>
    </source>
</evidence>
<protein>
    <submittedName>
        <fullName evidence="3">Oxidoreductase</fullName>
    </submittedName>
</protein>
<gene>
    <name evidence="3" type="ORF">BC6307_18325</name>
</gene>
<dbReference type="KEGG" id="bcoh:BC6307_18325"/>
<dbReference type="Gene3D" id="3.40.50.720">
    <property type="entry name" value="NAD(P)-binding Rossmann-like Domain"/>
    <property type="match status" value="1"/>
</dbReference>
<name>A0A223KUP3_9BACI</name>